<evidence type="ECO:0000259" key="1">
    <source>
        <dbReference type="Pfam" id="PF05368"/>
    </source>
</evidence>
<dbReference type="RefSeq" id="WP_056987256.1">
    <property type="nucleotide sequence ID" value="NZ_CP014915.1"/>
</dbReference>
<feature type="domain" description="NmrA-like" evidence="1">
    <location>
        <begin position="3"/>
        <end position="242"/>
    </location>
</feature>
<accession>A0A1B2J0T5</accession>
<gene>
    <name evidence="2" type="ORF">AYR63_12455</name>
</gene>
<keyword evidence="3" id="KW-1185">Reference proteome</keyword>
<dbReference type="EMBL" id="CP014924">
    <property type="protein sequence ID" value="ANZ67869.1"/>
    <property type="molecule type" value="Genomic_DNA"/>
</dbReference>
<dbReference type="InterPro" id="IPR008030">
    <property type="entry name" value="NmrA-like"/>
</dbReference>
<evidence type="ECO:0000313" key="2">
    <source>
        <dbReference type="EMBL" id="ANZ67869.1"/>
    </source>
</evidence>
<dbReference type="Proteomes" id="UP000093267">
    <property type="component" value="Chromosome"/>
</dbReference>
<dbReference type="AlphaFoldDB" id="A0A1B2J0T5"/>
<dbReference type="KEGG" id="lpd:AYR62_05545"/>
<reference evidence="2 3" key="1">
    <citation type="submission" date="2016-03" db="EMBL/GenBank/DDBJ databases">
        <title>Pediococcus and Lactobacillus from brewery environment - whole genome sequencing and assembly.</title>
        <authorList>
            <person name="Behr J."/>
            <person name="Geissler A.J."/>
            <person name="Vogel R.F."/>
        </authorList>
    </citation>
    <scope>NUCLEOTIDE SEQUENCE [LARGE SCALE GENOMIC DNA]</scope>
    <source>
        <strain evidence="2 3">TMW 1.1995</strain>
    </source>
</reference>
<dbReference type="STRING" id="240427.AYR62_05545"/>
<dbReference type="InterPro" id="IPR052718">
    <property type="entry name" value="NmrA-type_oxidoreductase"/>
</dbReference>
<dbReference type="OrthoDB" id="152510at2"/>
<dbReference type="Pfam" id="PF05368">
    <property type="entry name" value="NmrA"/>
    <property type="match status" value="1"/>
</dbReference>
<dbReference type="Gene3D" id="3.40.50.720">
    <property type="entry name" value="NAD(P)-binding Rossmann-like Domain"/>
    <property type="match status" value="1"/>
</dbReference>
<organism evidence="2 3">
    <name type="scientific">Secundilactobacillus paracollinoides</name>
    <dbReference type="NCBI Taxonomy" id="240427"/>
    <lineage>
        <taxon>Bacteria</taxon>
        <taxon>Bacillati</taxon>
        <taxon>Bacillota</taxon>
        <taxon>Bacilli</taxon>
        <taxon>Lactobacillales</taxon>
        <taxon>Lactobacillaceae</taxon>
        <taxon>Secundilactobacillus</taxon>
    </lineage>
</organism>
<sequence length="289" mass="31686">MTKIGVLGATGLLGTATINHLIEQGVTPADIVGFYRNENKTAGLKQLGLTLRYGDYSQPSFNSDTLAGIDRLLFISSSEEDNLVRLQEHLRVVNAAKQAGVSYIAYTGMAFPNDTSMPMGNVHLATEYMIKASGINFTMMRNSFYTEVILSPEEVQFEVKTGKIFSNTNGVKLNFVARDDYAKANAKVLTTPGYEGRTLELGSNHPYTFADIASDLSSVSGHPIELVEEPAEQIERDLTALGDKNALFFYQLHAGYQDGWGAHISNDLADLIGENNITTPKQTIQDYLK</sequence>
<dbReference type="SUPFAM" id="SSF51735">
    <property type="entry name" value="NAD(P)-binding Rossmann-fold domains"/>
    <property type="match status" value="1"/>
</dbReference>
<protein>
    <recommendedName>
        <fullName evidence="1">NmrA-like domain-containing protein</fullName>
    </recommendedName>
</protein>
<proteinExistence type="predicted"/>
<dbReference type="Gene3D" id="3.90.25.10">
    <property type="entry name" value="UDP-galactose 4-epimerase, domain 1"/>
    <property type="match status" value="1"/>
</dbReference>
<evidence type="ECO:0000313" key="3">
    <source>
        <dbReference type="Proteomes" id="UP000093267"/>
    </source>
</evidence>
<dbReference type="InterPro" id="IPR036291">
    <property type="entry name" value="NAD(P)-bd_dom_sf"/>
</dbReference>
<name>A0A1B2J0T5_9LACO</name>
<dbReference type="PANTHER" id="PTHR47129">
    <property type="entry name" value="QUINONE OXIDOREDUCTASE 2"/>
    <property type="match status" value="1"/>
</dbReference>
<dbReference type="PANTHER" id="PTHR47129:SF1">
    <property type="entry name" value="NMRA-LIKE DOMAIN-CONTAINING PROTEIN"/>
    <property type="match status" value="1"/>
</dbReference>